<feature type="region of interest" description="Disordered" evidence="1">
    <location>
        <begin position="34"/>
        <end position="55"/>
    </location>
</feature>
<accession>E8RLV0</accession>
<dbReference type="SUPFAM" id="SSF51110">
    <property type="entry name" value="alpha-D-mannose-specific plant lectins"/>
    <property type="match status" value="1"/>
</dbReference>
<protein>
    <recommendedName>
        <fullName evidence="3">Bulb-type lectin domain-containing protein</fullName>
    </recommendedName>
</protein>
<dbReference type="KEGG" id="aex:Astex_2110"/>
<gene>
    <name evidence="4" type="ordered locus">Astex_2110</name>
</gene>
<dbReference type="EMBL" id="CP002395">
    <property type="protein sequence ID" value="ADU13769.1"/>
    <property type="molecule type" value="Genomic_DNA"/>
</dbReference>
<proteinExistence type="predicted"/>
<evidence type="ECO:0000256" key="2">
    <source>
        <dbReference type="SAM" id="SignalP"/>
    </source>
</evidence>
<reference evidence="5" key="1">
    <citation type="submission" date="2010-12" db="EMBL/GenBank/DDBJ databases">
        <title>Complete sequence of chromosome 1 of Asticcacaulis excentricus CB 48.</title>
        <authorList>
            <consortium name="US DOE Joint Genome Institute"/>
            <person name="Lucas S."/>
            <person name="Copeland A."/>
            <person name="Lapidus A."/>
            <person name="Cheng J.-F."/>
            <person name="Bruce D."/>
            <person name="Goodwin L."/>
            <person name="Pitluck S."/>
            <person name="Teshima H."/>
            <person name="Davenport K."/>
            <person name="Detter J.C."/>
            <person name="Han C."/>
            <person name="Tapia R."/>
            <person name="Land M."/>
            <person name="Hauser L."/>
            <person name="Jeffries C."/>
            <person name="Kyrpides N."/>
            <person name="Ivanova N."/>
            <person name="Ovchinnikova G."/>
            <person name="Brun Y.V."/>
            <person name="Woyke T."/>
        </authorList>
    </citation>
    <scope>NUCLEOTIDE SEQUENCE [LARGE SCALE GENOMIC DNA]</scope>
    <source>
        <strain evidence="5">ATCC 15261 / DSM 4724 / KCTC 12464 / NCIMB 9791 / VKM B-1370 / CB 48</strain>
    </source>
</reference>
<dbReference type="Gene3D" id="2.90.10.10">
    <property type="entry name" value="Bulb-type lectin domain"/>
    <property type="match status" value="1"/>
</dbReference>
<dbReference type="PROSITE" id="PS50927">
    <property type="entry name" value="BULB_LECTIN"/>
    <property type="match status" value="1"/>
</dbReference>
<keyword evidence="5" id="KW-1185">Reference proteome</keyword>
<dbReference type="AlphaFoldDB" id="E8RLV0"/>
<name>E8RLV0_ASTEC</name>
<dbReference type="Pfam" id="PF17963">
    <property type="entry name" value="Big_9"/>
    <property type="match status" value="1"/>
</dbReference>
<dbReference type="InterPro" id="IPR036426">
    <property type="entry name" value="Bulb-type_lectin_dom_sf"/>
</dbReference>
<feature type="signal peptide" evidence="2">
    <location>
        <begin position="1"/>
        <end position="30"/>
    </location>
</feature>
<organism evidence="4 5">
    <name type="scientific">Asticcacaulis excentricus (strain ATCC 15261 / DSM 4724 / KCTC 12464 / NCIMB 9791 / VKM B-1370 / CB 48)</name>
    <dbReference type="NCBI Taxonomy" id="573065"/>
    <lineage>
        <taxon>Bacteria</taxon>
        <taxon>Pseudomonadati</taxon>
        <taxon>Pseudomonadota</taxon>
        <taxon>Alphaproteobacteria</taxon>
        <taxon>Caulobacterales</taxon>
        <taxon>Caulobacteraceae</taxon>
        <taxon>Asticcacaulis</taxon>
    </lineage>
</organism>
<dbReference type="Proteomes" id="UP000001492">
    <property type="component" value="Chromosome 1"/>
</dbReference>
<feature type="domain" description="Bulb-type lectin" evidence="3">
    <location>
        <begin position="136"/>
        <end position="243"/>
    </location>
</feature>
<keyword evidence="2" id="KW-0732">Signal</keyword>
<evidence type="ECO:0000259" key="3">
    <source>
        <dbReference type="PROSITE" id="PS50927"/>
    </source>
</evidence>
<evidence type="ECO:0000313" key="5">
    <source>
        <dbReference type="Proteomes" id="UP000001492"/>
    </source>
</evidence>
<feature type="chain" id="PRO_5003230554" description="Bulb-type lectin domain-containing protein" evidence="2">
    <location>
        <begin position="31"/>
        <end position="244"/>
    </location>
</feature>
<dbReference type="InterPro" id="IPR001480">
    <property type="entry name" value="Bulb-type_lectin_dom"/>
</dbReference>
<evidence type="ECO:0000256" key="1">
    <source>
        <dbReference type="SAM" id="MobiDB-lite"/>
    </source>
</evidence>
<dbReference type="HOGENOM" id="CLU_1136235_0_0_5"/>
<evidence type="ECO:0000313" key="4">
    <source>
        <dbReference type="EMBL" id="ADU13769.1"/>
    </source>
</evidence>
<dbReference type="STRING" id="573065.Astex_2110"/>
<sequence length="244" mass="25813">MPLKCSLRGAKGFSLTLPVWLLVASAQALGAQSAPLAPVETKSEATSATETRREPPRVLPARIETPNNTPGRVTVSPVGAFSELVISGQSPNGVASVEGQTLIFTPKADYAGTTYFTYRAIGPGGASLTGTVTVKVAEVEGLVEIRQLETRLSPNKQVALTLQNDGNLVLKRGADVLWTSQTWNTPANVLRLAPNGDLELRYKGKTFWKAATAGRAGTDIKVTDKGAFVVVNKSGKVVWSSARP</sequence>
<dbReference type="Gene3D" id="2.60.40.3440">
    <property type="match status" value="1"/>
</dbReference>